<organism evidence="2 3">
    <name type="scientific">Vitrella brassicaformis (strain CCMP3155)</name>
    <dbReference type="NCBI Taxonomy" id="1169540"/>
    <lineage>
        <taxon>Eukaryota</taxon>
        <taxon>Sar</taxon>
        <taxon>Alveolata</taxon>
        <taxon>Colpodellida</taxon>
        <taxon>Vitrellaceae</taxon>
        <taxon>Vitrella</taxon>
    </lineage>
</organism>
<accession>A0A0G4FW30</accession>
<dbReference type="EMBL" id="CDMY01000510">
    <property type="protein sequence ID" value="CEM19313.1"/>
    <property type="molecule type" value="Genomic_DNA"/>
</dbReference>
<evidence type="ECO:0000256" key="1">
    <source>
        <dbReference type="SAM" id="SignalP"/>
    </source>
</evidence>
<keyword evidence="3" id="KW-1185">Reference proteome</keyword>
<feature type="chain" id="PRO_5005189136" evidence="1">
    <location>
        <begin position="17"/>
        <end position="554"/>
    </location>
</feature>
<protein>
    <submittedName>
        <fullName evidence="2">Uncharacterized protein</fullName>
    </submittedName>
</protein>
<proteinExistence type="predicted"/>
<dbReference type="VEuPathDB" id="CryptoDB:Vbra_16378"/>
<sequence length="554" mass="62159">MLVAGIAMAIIAAAKAYETRTREQLDALISPRGTFRFGHRHSAAVNASTPSAFLEEDQPTEEKTEGAGAVENTLKSLLARLGCTDIQDNIFDAYVGSQEGGGCETKLATGTSPAEMCMQNWIPEKSNNLFFRGLKLMHVCQRSCQACAFNIKTTTPECPDECLTNQRCLDAKALRECIPFERSGQFELAFVDPCTAADCVSKLTPGASRPSAAELADSPCKEPRFQMRNVRDDVCLSIAEEEESGAPKVTTEPCESAGTAGQTISKKQMWRIKHQRTREDLSDHEQQTLLCLARDDVDPPTAYRLVDCPADNPKKGHPGIWQIEKTPNIWTMKAGQQGCLTYTGNGEAAGLEISTECGRNPSQSNPTFQNIWAILPGAGCTEIMEKFKNNKNEDTTRVCKYRFRNMNGMCLGMLSKNLTDTISYELQMRQCDYRPKDYSLEKRHRFKREIWNDEWDVAYMSECVDKVKNHFFRLMKRTAQDGFKCLEPLNESPYFGIVDCWDDAGQNKNILKKSDCPSKCWKLEKFENAIQHMTAFETENKQTTDTKNEESAEG</sequence>
<keyword evidence="1" id="KW-0732">Signal</keyword>
<dbReference type="PROSITE" id="PS50231">
    <property type="entry name" value="RICIN_B_LECTIN"/>
    <property type="match status" value="1"/>
</dbReference>
<evidence type="ECO:0000313" key="3">
    <source>
        <dbReference type="Proteomes" id="UP000041254"/>
    </source>
</evidence>
<dbReference type="SUPFAM" id="SSF50370">
    <property type="entry name" value="Ricin B-like lectins"/>
    <property type="match status" value="1"/>
</dbReference>
<feature type="signal peptide" evidence="1">
    <location>
        <begin position="1"/>
        <end position="16"/>
    </location>
</feature>
<gene>
    <name evidence="2" type="ORF">Vbra_16378</name>
</gene>
<evidence type="ECO:0000313" key="2">
    <source>
        <dbReference type="EMBL" id="CEM19313.1"/>
    </source>
</evidence>
<dbReference type="InParanoid" id="A0A0G4FW30"/>
<dbReference type="Proteomes" id="UP000041254">
    <property type="component" value="Unassembled WGS sequence"/>
</dbReference>
<dbReference type="AlphaFoldDB" id="A0A0G4FW30"/>
<reference evidence="2 3" key="1">
    <citation type="submission" date="2014-11" db="EMBL/GenBank/DDBJ databases">
        <authorList>
            <person name="Zhu J."/>
            <person name="Qi W."/>
            <person name="Song R."/>
        </authorList>
    </citation>
    <scope>NUCLEOTIDE SEQUENCE [LARGE SCALE GENOMIC DNA]</scope>
</reference>
<dbReference type="InterPro" id="IPR035992">
    <property type="entry name" value="Ricin_B-like_lectins"/>
</dbReference>
<name>A0A0G4FW30_VITBC</name>